<feature type="coiled-coil region" evidence="1">
    <location>
        <begin position="48"/>
        <end position="95"/>
    </location>
</feature>
<evidence type="ECO:0000313" key="3">
    <source>
        <dbReference type="EMBL" id="REK73635.1"/>
    </source>
</evidence>
<proteinExistence type="predicted"/>
<keyword evidence="2" id="KW-1133">Transmembrane helix</keyword>
<organism evidence="3 4">
    <name type="scientific">Aeromicrobium endophyticum</name>
    <dbReference type="NCBI Taxonomy" id="2292704"/>
    <lineage>
        <taxon>Bacteria</taxon>
        <taxon>Bacillati</taxon>
        <taxon>Actinomycetota</taxon>
        <taxon>Actinomycetes</taxon>
        <taxon>Propionibacteriales</taxon>
        <taxon>Nocardioidaceae</taxon>
        <taxon>Aeromicrobium</taxon>
    </lineage>
</organism>
<feature type="transmembrane region" description="Helical" evidence="2">
    <location>
        <begin position="12"/>
        <end position="30"/>
    </location>
</feature>
<gene>
    <name evidence="3" type="ORF">DX116_08905</name>
</gene>
<keyword evidence="1" id="KW-0175">Coiled coil</keyword>
<dbReference type="Proteomes" id="UP000265581">
    <property type="component" value="Unassembled WGS sequence"/>
</dbReference>
<dbReference type="AlphaFoldDB" id="A0A371PCH4"/>
<comment type="caution">
    <text evidence="3">The sequence shown here is derived from an EMBL/GenBank/DDBJ whole genome shotgun (WGS) entry which is preliminary data.</text>
</comment>
<reference evidence="3 4" key="1">
    <citation type="submission" date="2018-08" db="EMBL/GenBank/DDBJ databases">
        <title>Aeromicrobium sp. M2KJ-4, whole genome shotgun sequence.</title>
        <authorList>
            <person name="Tuo L."/>
        </authorList>
    </citation>
    <scope>NUCLEOTIDE SEQUENCE [LARGE SCALE GENOMIC DNA]</scope>
    <source>
        <strain evidence="3 4">M2KJ-4</strain>
    </source>
</reference>
<evidence type="ECO:0000256" key="1">
    <source>
        <dbReference type="SAM" id="Coils"/>
    </source>
</evidence>
<sequence length="137" mass="14996">MFPGASDVSQQGIVVYVTIAVVLVVAITTASERIAKVFGPIGRAWFDFAKLRREAAAAKRSADVAELQRQIDGLADALRSQSARHERQLGEVELRREADRGEIQHLQTTVVSWERWAYEATIAAARGGVTLPKPPSN</sequence>
<keyword evidence="4" id="KW-1185">Reference proteome</keyword>
<keyword evidence="2" id="KW-0472">Membrane</keyword>
<accession>A0A371PCH4</accession>
<evidence type="ECO:0000313" key="4">
    <source>
        <dbReference type="Proteomes" id="UP000265581"/>
    </source>
</evidence>
<evidence type="ECO:0000256" key="2">
    <source>
        <dbReference type="SAM" id="Phobius"/>
    </source>
</evidence>
<protein>
    <submittedName>
        <fullName evidence="3">Uncharacterized protein</fullName>
    </submittedName>
</protein>
<dbReference type="EMBL" id="QUBR01000001">
    <property type="protein sequence ID" value="REK73635.1"/>
    <property type="molecule type" value="Genomic_DNA"/>
</dbReference>
<keyword evidence="2" id="KW-0812">Transmembrane</keyword>
<name>A0A371PCH4_9ACTN</name>
<dbReference type="RefSeq" id="WP_119703745.1">
    <property type="nucleotide sequence ID" value="NZ_JBHSOI010000001.1"/>
</dbReference>